<dbReference type="Proteomes" id="UP001054889">
    <property type="component" value="Unassembled WGS sequence"/>
</dbReference>
<reference evidence="1" key="2">
    <citation type="submission" date="2021-12" db="EMBL/GenBank/DDBJ databases">
        <title>Resequencing data analysis of finger millet.</title>
        <authorList>
            <person name="Hatakeyama M."/>
            <person name="Aluri S."/>
            <person name="Balachadran M.T."/>
            <person name="Sivarajan S.R."/>
            <person name="Poveda L."/>
            <person name="Shimizu-Inatsugi R."/>
            <person name="Schlapbach R."/>
            <person name="Sreeman S.M."/>
            <person name="Shimizu K.K."/>
        </authorList>
    </citation>
    <scope>NUCLEOTIDE SEQUENCE</scope>
</reference>
<dbReference type="EMBL" id="BQKI01000015">
    <property type="protein sequence ID" value="GJN08067.1"/>
    <property type="molecule type" value="Genomic_DNA"/>
</dbReference>
<comment type="caution">
    <text evidence="1">The sequence shown here is derived from an EMBL/GenBank/DDBJ whole genome shotgun (WGS) entry which is preliminary data.</text>
</comment>
<protein>
    <submittedName>
        <fullName evidence="1">Uncharacterized protein</fullName>
    </submittedName>
</protein>
<name>A0AAV5DD51_ELECO</name>
<gene>
    <name evidence="1" type="primary">ga25955</name>
    <name evidence="1" type="ORF">PR202_ga25955</name>
</gene>
<dbReference type="AlphaFoldDB" id="A0AAV5DD51"/>
<reference evidence="1" key="1">
    <citation type="journal article" date="2018" name="DNA Res.">
        <title>Multiple hybrid de novo genome assembly of finger millet, an orphan allotetraploid crop.</title>
        <authorList>
            <person name="Hatakeyama M."/>
            <person name="Aluri S."/>
            <person name="Balachadran M.T."/>
            <person name="Sivarajan S.R."/>
            <person name="Patrignani A."/>
            <person name="Gruter S."/>
            <person name="Poveda L."/>
            <person name="Shimizu-Inatsugi R."/>
            <person name="Baeten J."/>
            <person name="Francoijs K.J."/>
            <person name="Nataraja K.N."/>
            <person name="Reddy Y.A.N."/>
            <person name="Phadnis S."/>
            <person name="Ravikumar R.L."/>
            <person name="Schlapbach R."/>
            <person name="Sreeman S.M."/>
            <person name="Shimizu K.K."/>
        </authorList>
    </citation>
    <scope>NUCLEOTIDE SEQUENCE</scope>
</reference>
<sequence length="92" mass="10247">MCWLVVGKQRTGRYAPGCAKLLCLRGTHHAQNPDALMRRPARASGYWFLHKTLPPHLDQARGRAPNPNELASEPLPVACLPRRRNLQSGAAR</sequence>
<accession>A0AAV5DD51</accession>
<evidence type="ECO:0000313" key="1">
    <source>
        <dbReference type="EMBL" id="GJN08067.1"/>
    </source>
</evidence>
<proteinExistence type="predicted"/>
<keyword evidence="2" id="KW-1185">Reference proteome</keyword>
<organism evidence="1 2">
    <name type="scientific">Eleusine coracana subsp. coracana</name>
    <dbReference type="NCBI Taxonomy" id="191504"/>
    <lineage>
        <taxon>Eukaryota</taxon>
        <taxon>Viridiplantae</taxon>
        <taxon>Streptophyta</taxon>
        <taxon>Embryophyta</taxon>
        <taxon>Tracheophyta</taxon>
        <taxon>Spermatophyta</taxon>
        <taxon>Magnoliopsida</taxon>
        <taxon>Liliopsida</taxon>
        <taxon>Poales</taxon>
        <taxon>Poaceae</taxon>
        <taxon>PACMAD clade</taxon>
        <taxon>Chloridoideae</taxon>
        <taxon>Cynodonteae</taxon>
        <taxon>Eleusininae</taxon>
        <taxon>Eleusine</taxon>
    </lineage>
</organism>
<evidence type="ECO:0000313" key="2">
    <source>
        <dbReference type="Proteomes" id="UP001054889"/>
    </source>
</evidence>